<protein>
    <submittedName>
        <fullName evidence="2">Uncharacterized protein</fullName>
    </submittedName>
</protein>
<dbReference type="RefSeq" id="XP_046013802.1">
    <property type="nucleotide sequence ID" value="XM_046153558.1"/>
</dbReference>
<accession>A0A9P8Y6F2</accession>
<evidence type="ECO:0000313" key="3">
    <source>
        <dbReference type="Proteomes" id="UP000756346"/>
    </source>
</evidence>
<reference evidence="2" key="1">
    <citation type="journal article" date="2021" name="Nat. Commun.">
        <title>Genetic determinants of endophytism in the Arabidopsis root mycobiome.</title>
        <authorList>
            <person name="Mesny F."/>
            <person name="Miyauchi S."/>
            <person name="Thiergart T."/>
            <person name="Pickel B."/>
            <person name="Atanasova L."/>
            <person name="Karlsson M."/>
            <person name="Huettel B."/>
            <person name="Barry K.W."/>
            <person name="Haridas S."/>
            <person name="Chen C."/>
            <person name="Bauer D."/>
            <person name="Andreopoulos W."/>
            <person name="Pangilinan J."/>
            <person name="LaButti K."/>
            <person name="Riley R."/>
            <person name="Lipzen A."/>
            <person name="Clum A."/>
            <person name="Drula E."/>
            <person name="Henrissat B."/>
            <person name="Kohler A."/>
            <person name="Grigoriev I.V."/>
            <person name="Martin F.M."/>
            <person name="Hacquard S."/>
        </authorList>
    </citation>
    <scope>NUCLEOTIDE SEQUENCE</scope>
    <source>
        <strain evidence="2">MPI-CAGE-CH-0230</strain>
    </source>
</reference>
<comment type="caution">
    <text evidence="2">The sequence shown here is derived from an EMBL/GenBank/DDBJ whole genome shotgun (WGS) entry which is preliminary data.</text>
</comment>
<evidence type="ECO:0000313" key="2">
    <source>
        <dbReference type="EMBL" id="KAH7032970.1"/>
    </source>
</evidence>
<feature type="region of interest" description="Disordered" evidence="1">
    <location>
        <begin position="1"/>
        <end position="20"/>
    </location>
</feature>
<proteinExistence type="predicted"/>
<dbReference type="EMBL" id="JAGTJQ010000004">
    <property type="protein sequence ID" value="KAH7032970.1"/>
    <property type="molecule type" value="Genomic_DNA"/>
</dbReference>
<keyword evidence="3" id="KW-1185">Reference proteome</keyword>
<sequence>MQPSAATTTTTTTTKERRPPLRRIHAARGIQSTRPGKLEPGHEQRLLHVCYTNFRAGGKRLKTHPIEGRSQRGGTPASERRIRLRDRHKSILITGHARTFYTRARVCSFPSRRKSVRLGFLAKGIYAGHAKARRSAPATTTVFTTTIISIMMKVL</sequence>
<name>A0A9P8Y6F2_9PEZI</name>
<dbReference type="Proteomes" id="UP000756346">
    <property type="component" value="Unassembled WGS sequence"/>
</dbReference>
<gene>
    <name evidence="2" type="ORF">B0I36DRAFT_320475</name>
</gene>
<organism evidence="2 3">
    <name type="scientific">Microdochium trichocladiopsis</name>
    <dbReference type="NCBI Taxonomy" id="1682393"/>
    <lineage>
        <taxon>Eukaryota</taxon>
        <taxon>Fungi</taxon>
        <taxon>Dikarya</taxon>
        <taxon>Ascomycota</taxon>
        <taxon>Pezizomycotina</taxon>
        <taxon>Sordariomycetes</taxon>
        <taxon>Xylariomycetidae</taxon>
        <taxon>Xylariales</taxon>
        <taxon>Microdochiaceae</taxon>
        <taxon>Microdochium</taxon>
    </lineage>
</organism>
<dbReference type="AlphaFoldDB" id="A0A9P8Y6F2"/>
<dbReference type="GeneID" id="70183104"/>
<evidence type="ECO:0000256" key="1">
    <source>
        <dbReference type="SAM" id="MobiDB-lite"/>
    </source>
</evidence>